<comment type="caution">
    <text evidence="1">The sequence shown here is derived from an EMBL/GenBank/DDBJ whole genome shotgun (WGS) entry which is preliminary data.</text>
</comment>
<protein>
    <submittedName>
        <fullName evidence="1">Uncharacterized protein</fullName>
    </submittedName>
</protein>
<name>A0A154I9E0_RHILE</name>
<sequence length="174" mass="19048">MRAIIQCLDDPAFTDAPSALFNRMLEFGAQRSQVGDVAVNLCDMPPGKCVNLGAGTVGLGAHIQKPPDRIDLESQLARVADEIQPRRLAAFIAAPPALCARRRNVGFQMILRQIGRKVSLISNVQESLLTLQRVATYFDQTMRGRKMGVVLTSHVKTLSRDVRSLADYSSTLSP</sequence>
<gene>
    <name evidence="1" type="ORF">A4A59_33195</name>
</gene>
<accession>A0A154I9E0</accession>
<evidence type="ECO:0000313" key="1">
    <source>
        <dbReference type="EMBL" id="KZA97041.1"/>
    </source>
</evidence>
<dbReference type="AlphaFoldDB" id="A0A154I9E0"/>
<reference evidence="1" key="1">
    <citation type="submission" date="2016-03" db="EMBL/GenBank/DDBJ databases">
        <title>Microsymbionts genomes from the relict species Vavilovia formosa.</title>
        <authorList>
            <person name="Chirak E."/>
            <person name="Kimeklis A."/>
            <person name="Kopat V."/>
            <person name="Andronov E."/>
        </authorList>
    </citation>
    <scope>NUCLEOTIDE SEQUENCE [LARGE SCALE GENOMIC DNA]</scope>
    <source>
        <strain evidence="1">Vaf12</strain>
    </source>
</reference>
<dbReference type="EMBL" id="LVYU01000140">
    <property type="protein sequence ID" value="KZA97041.1"/>
    <property type="molecule type" value="Genomic_DNA"/>
</dbReference>
<organism evidence="1">
    <name type="scientific">Rhizobium leguminosarum</name>
    <dbReference type="NCBI Taxonomy" id="384"/>
    <lineage>
        <taxon>Bacteria</taxon>
        <taxon>Pseudomonadati</taxon>
        <taxon>Pseudomonadota</taxon>
        <taxon>Alphaproteobacteria</taxon>
        <taxon>Hyphomicrobiales</taxon>
        <taxon>Rhizobiaceae</taxon>
        <taxon>Rhizobium/Agrobacterium group</taxon>
        <taxon>Rhizobium</taxon>
    </lineage>
</organism>
<proteinExistence type="predicted"/>
<dbReference type="AntiFam" id="ANF00227">
    <property type="entry name" value="Shadow ORF (opposite hmrR)"/>
</dbReference>